<organism evidence="1 2">
    <name type="scientific">Pinctada imbricata</name>
    <name type="common">Atlantic pearl-oyster</name>
    <name type="synonym">Pinctada martensii</name>
    <dbReference type="NCBI Taxonomy" id="66713"/>
    <lineage>
        <taxon>Eukaryota</taxon>
        <taxon>Metazoa</taxon>
        <taxon>Spiralia</taxon>
        <taxon>Lophotrochozoa</taxon>
        <taxon>Mollusca</taxon>
        <taxon>Bivalvia</taxon>
        <taxon>Autobranchia</taxon>
        <taxon>Pteriomorphia</taxon>
        <taxon>Pterioida</taxon>
        <taxon>Pterioidea</taxon>
        <taxon>Pteriidae</taxon>
        <taxon>Pinctada</taxon>
    </lineage>
</organism>
<reference evidence="1" key="1">
    <citation type="submission" date="2019-08" db="EMBL/GenBank/DDBJ databases">
        <title>The improved chromosome-level genome for the pearl oyster Pinctada fucata martensii using PacBio sequencing and Hi-C.</title>
        <authorList>
            <person name="Zheng Z."/>
        </authorList>
    </citation>
    <scope>NUCLEOTIDE SEQUENCE</scope>
    <source>
        <strain evidence="1">ZZ-2019</strain>
        <tissue evidence="1">Adductor muscle</tissue>
    </source>
</reference>
<dbReference type="EMBL" id="VSWD01000005">
    <property type="protein sequence ID" value="KAK3101214.1"/>
    <property type="molecule type" value="Genomic_DNA"/>
</dbReference>
<dbReference type="AlphaFoldDB" id="A0AA88YLJ5"/>
<feature type="non-terminal residue" evidence="1">
    <location>
        <position position="1"/>
    </location>
</feature>
<name>A0AA88YLJ5_PINIB</name>
<evidence type="ECO:0000313" key="1">
    <source>
        <dbReference type="EMBL" id="KAK3101214.1"/>
    </source>
</evidence>
<evidence type="ECO:0000313" key="2">
    <source>
        <dbReference type="Proteomes" id="UP001186944"/>
    </source>
</evidence>
<proteinExistence type="predicted"/>
<sequence length="559" mass="61277">DLFTATSEQLFKATKNHLYFKDEGKLERLLQATTHFLLNVVDDDTECLKASGGVTVGSFLFIVSDGEERAAPFINSSTKEVTKAEVIVMSLAFTTSSDVQLVNLSGITGGRSFLESNKDNSTVLVNALYQTTGYTNDDNNSIILIESQRTVPVNGQIRGRFYIDDTIGRDTLLAVIGSNLPALTINVSSPNGSTYQLSSCKLRVCSLRFPGILEIGEYMFMILTRFGGSYVYTIQSRQRSQSSKVITAKAWMSGPSLNLSTTSSLKVFTSVMCGFDPVLNATVRAFIDSSKSPVVLVDTGSGADLQAGDGIYSAYILPSHVTGSGRFNGRVLVENENRTAKLIVPVRRRKRDIGFLDVPKLTTVNTERFSRVTETSEFEVLNFGSSSVKDIIPPARITTLELVDADHYNRKFILQFMAVGDDLDSGIASSYDVRMSASVQELMVTPWNAPTVMNEDIPTPEEAGTLQTMRLSVQNSSLTYFVGIRAVDSNNNTGEMSNIVSLSVIHLQSLKITSTTMKVTTNTFSAASSCSGKRLTPMLIIFVLLYERLGFDQYSILYR</sequence>
<protein>
    <submittedName>
        <fullName evidence="1">Uncharacterized protein</fullName>
    </submittedName>
</protein>
<comment type="caution">
    <text evidence="1">The sequence shown here is derived from an EMBL/GenBank/DDBJ whole genome shotgun (WGS) entry which is preliminary data.</text>
</comment>
<keyword evidence="2" id="KW-1185">Reference proteome</keyword>
<dbReference type="Proteomes" id="UP001186944">
    <property type="component" value="Unassembled WGS sequence"/>
</dbReference>
<gene>
    <name evidence="1" type="ORF">FSP39_001813</name>
</gene>
<accession>A0AA88YLJ5</accession>